<dbReference type="InterPro" id="IPR029044">
    <property type="entry name" value="Nucleotide-diphossugar_trans"/>
</dbReference>
<dbReference type="GO" id="GO:0005829">
    <property type="term" value="C:cytosol"/>
    <property type="evidence" value="ECO:0007669"/>
    <property type="project" value="TreeGrafter"/>
</dbReference>
<protein>
    <recommendedName>
        <fullName evidence="2">Acylneuraminate cytidylyltransferase</fullName>
    </recommendedName>
</protein>
<evidence type="ECO:0008006" key="2">
    <source>
        <dbReference type="Google" id="ProtNLM"/>
    </source>
</evidence>
<dbReference type="PANTHER" id="PTHR42866">
    <property type="entry name" value="3-DEOXY-MANNO-OCTULOSONATE CYTIDYLYLTRANSFERASE"/>
    <property type="match status" value="1"/>
</dbReference>
<evidence type="ECO:0000313" key="1">
    <source>
        <dbReference type="EMBL" id="SVB91713.1"/>
    </source>
</evidence>
<dbReference type="SUPFAM" id="SSF53448">
    <property type="entry name" value="Nucleotide-diphospho-sugar transferases"/>
    <property type="match status" value="1"/>
</dbReference>
<dbReference type="PANTHER" id="PTHR42866:SF1">
    <property type="entry name" value="SPORE COAT POLYSACCHARIDE BIOSYNTHESIS PROTEIN SPSF"/>
    <property type="match status" value="1"/>
</dbReference>
<gene>
    <name evidence="1" type="ORF">METZ01_LOCUS244567</name>
</gene>
<dbReference type="InterPro" id="IPR003329">
    <property type="entry name" value="Cytidylyl_trans"/>
</dbReference>
<organism evidence="1">
    <name type="scientific">marine metagenome</name>
    <dbReference type="NCBI Taxonomy" id="408172"/>
    <lineage>
        <taxon>unclassified sequences</taxon>
        <taxon>metagenomes</taxon>
        <taxon>ecological metagenomes</taxon>
    </lineage>
</organism>
<accession>A0A382HYK3</accession>
<dbReference type="Pfam" id="PF02348">
    <property type="entry name" value="CTP_transf_3"/>
    <property type="match status" value="1"/>
</dbReference>
<dbReference type="AlphaFoldDB" id="A0A382HYK3"/>
<proteinExistence type="predicted"/>
<sequence>MKTAFLITARLKSTRLPKKILLKVRGKPIIVHMLDRLKCAEAINKIIICTSTNPQDDPLEEIALQENVFCFRGSEDDVLLRLFEAAKIHNLSFFANITADCPLIDPYLVDRAVMEFNKTDSDLTKYDNRKGDLPFDCYVIRTRALKEIIQNKIETDTEVWLKHFLSDNTIKIQTIEAEQKYKHGFLKTSIDYPEDYKFMKRVFSELYDSDNLFSLLDVIKLVKEDPTILEINATENHLKRWKNHRLSIG</sequence>
<dbReference type="EMBL" id="UINC01063754">
    <property type="protein sequence ID" value="SVB91713.1"/>
    <property type="molecule type" value="Genomic_DNA"/>
</dbReference>
<dbReference type="Gene3D" id="3.90.550.10">
    <property type="entry name" value="Spore Coat Polysaccharide Biosynthesis Protein SpsA, Chain A"/>
    <property type="match status" value="1"/>
</dbReference>
<reference evidence="1" key="1">
    <citation type="submission" date="2018-05" db="EMBL/GenBank/DDBJ databases">
        <authorList>
            <person name="Lanie J.A."/>
            <person name="Ng W.-L."/>
            <person name="Kazmierczak K.M."/>
            <person name="Andrzejewski T.M."/>
            <person name="Davidsen T.M."/>
            <person name="Wayne K.J."/>
            <person name="Tettelin H."/>
            <person name="Glass J.I."/>
            <person name="Rusch D."/>
            <person name="Podicherti R."/>
            <person name="Tsui H.-C.T."/>
            <person name="Winkler M.E."/>
        </authorList>
    </citation>
    <scope>NUCLEOTIDE SEQUENCE</scope>
</reference>
<name>A0A382HYK3_9ZZZZ</name>